<keyword evidence="3" id="KW-1185">Reference proteome</keyword>
<sequence length="267" mass="29292">MGLRGQCCACCMAPNKNRWLWRGNDQVSPVDWPVRGGCCSAPAFDAFGRGEVGGGFRGAAYVGQLAWCRDCYSTVQHPTCRYMACGGRRRADELLPYRNAWVSTGRRLGSKSIVPEGENGIERLTSFGTRATQDGSFIEWTRRCGNRGARREHRTCFVMQSSEAFGNAHPPPFSPIFRGRSGVVAWAAWFHGVARRRDCGQLERVVMVLHKAGQACNVAAPVKREALAVAVAVAVVVAVAVAVQQQQQQQQTTAVDGVHVVVYVRYM</sequence>
<proteinExistence type="predicted"/>
<reference evidence="2" key="1">
    <citation type="journal article" date="2020" name="Stud. Mycol.">
        <title>101 Dothideomycetes genomes: a test case for predicting lifestyles and emergence of pathogens.</title>
        <authorList>
            <person name="Haridas S."/>
            <person name="Albert R."/>
            <person name="Binder M."/>
            <person name="Bloem J."/>
            <person name="Labutti K."/>
            <person name="Salamov A."/>
            <person name="Andreopoulos B."/>
            <person name="Baker S."/>
            <person name="Barry K."/>
            <person name="Bills G."/>
            <person name="Bluhm B."/>
            <person name="Cannon C."/>
            <person name="Castanera R."/>
            <person name="Culley D."/>
            <person name="Daum C."/>
            <person name="Ezra D."/>
            <person name="Gonzalez J."/>
            <person name="Henrissat B."/>
            <person name="Kuo A."/>
            <person name="Liang C."/>
            <person name="Lipzen A."/>
            <person name="Lutzoni F."/>
            <person name="Magnuson J."/>
            <person name="Mondo S."/>
            <person name="Nolan M."/>
            <person name="Ohm R."/>
            <person name="Pangilinan J."/>
            <person name="Park H.-J."/>
            <person name="Ramirez L."/>
            <person name="Alfaro M."/>
            <person name="Sun H."/>
            <person name="Tritt A."/>
            <person name="Yoshinaga Y."/>
            <person name="Zwiers L.-H."/>
            <person name="Turgeon B."/>
            <person name="Goodwin S."/>
            <person name="Spatafora J."/>
            <person name="Crous P."/>
            <person name="Grigoriev I."/>
        </authorList>
    </citation>
    <scope>NUCLEOTIDE SEQUENCE</scope>
    <source>
        <strain evidence="2">SCOH1-5</strain>
    </source>
</reference>
<evidence type="ECO:0000313" key="2">
    <source>
        <dbReference type="EMBL" id="KAF2211381.1"/>
    </source>
</evidence>
<organism evidence="2 3">
    <name type="scientific">Cercospora zeae-maydis SCOH1-5</name>
    <dbReference type="NCBI Taxonomy" id="717836"/>
    <lineage>
        <taxon>Eukaryota</taxon>
        <taxon>Fungi</taxon>
        <taxon>Dikarya</taxon>
        <taxon>Ascomycota</taxon>
        <taxon>Pezizomycotina</taxon>
        <taxon>Dothideomycetes</taxon>
        <taxon>Dothideomycetidae</taxon>
        <taxon>Mycosphaerellales</taxon>
        <taxon>Mycosphaerellaceae</taxon>
        <taxon>Cercospora</taxon>
    </lineage>
</organism>
<gene>
    <name evidence="2" type="ORF">CERZMDRAFT_85546</name>
</gene>
<evidence type="ECO:0000313" key="3">
    <source>
        <dbReference type="Proteomes" id="UP000799539"/>
    </source>
</evidence>
<protein>
    <submittedName>
        <fullName evidence="2">Uncharacterized protein</fullName>
    </submittedName>
</protein>
<name>A0A6A6FDC2_9PEZI</name>
<dbReference type="Proteomes" id="UP000799539">
    <property type="component" value="Unassembled WGS sequence"/>
</dbReference>
<accession>A0A6A6FDC2</accession>
<evidence type="ECO:0000256" key="1">
    <source>
        <dbReference type="SAM" id="Phobius"/>
    </source>
</evidence>
<keyword evidence="1" id="KW-1133">Transmembrane helix</keyword>
<keyword evidence="1" id="KW-0812">Transmembrane</keyword>
<dbReference type="AlphaFoldDB" id="A0A6A6FDC2"/>
<dbReference type="EMBL" id="ML992677">
    <property type="protein sequence ID" value="KAF2211381.1"/>
    <property type="molecule type" value="Genomic_DNA"/>
</dbReference>
<feature type="transmembrane region" description="Helical" evidence="1">
    <location>
        <begin position="226"/>
        <end position="243"/>
    </location>
</feature>
<keyword evidence="1" id="KW-0472">Membrane</keyword>